<keyword evidence="4 11" id="KW-0812">Transmembrane</keyword>
<evidence type="ECO:0000256" key="5">
    <source>
        <dbReference type="ARBA" id="ARBA00022967"/>
    </source>
</evidence>
<keyword evidence="5" id="KW-1278">Translocase</keyword>
<dbReference type="GO" id="GO:0008137">
    <property type="term" value="F:NADH dehydrogenase (ubiquinone) activity"/>
    <property type="evidence" value="ECO:0007669"/>
    <property type="project" value="UniProtKB-EC"/>
</dbReference>
<sequence>MLIYFSSLFMFYFGMLTYFLMKKHVLMMLLSLEFLSLILLLMIINFLTVFMYDNMMIIYFIITMVCEAVMGLIMLTLMVRTHGSDYLKSSILLSC</sequence>
<evidence type="ECO:0000256" key="11">
    <source>
        <dbReference type="SAM" id="Phobius"/>
    </source>
</evidence>
<dbReference type="InterPro" id="IPR039428">
    <property type="entry name" value="NUOK/Mnh_C1-like"/>
</dbReference>
<geneLocation type="mitochondrion" evidence="12"/>
<dbReference type="EMBL" id="MG989237">
    <property type="protein sequence ID" value="AWU49073.1"/>
    <property type="molecule type" value="Genomic_DNA"/>
</dbReference>
<comment type="subcellular location">
    <subcellularLocation>
        <location evidence="1">Membrane</location>
        <topology evidence="1">Multi-pass membrane protein</topology>
    </subcellularLocation>
</comment>
<comment type="catalytic activity">
    <reaction evidence="10">
        <text>a ubiquinone + NADH + 5 H(+)(in) = a ubiquinol + NAD(+) + 4 H(+)(out)</text>
        <dbReference type="Rhea" id="RHEA:29091"/>
        <dbReference type="Rhea" id="RHEA-COMP:9565"/>
        <dbReference type="Rhea" id="RHEA-COMP:9566"/>
        <dbReference type="ChEBI" id="CHEBI:15378"/>
        <dbReference type="ChEBI" id="CHEBI:16389"/>
        <dbReference type="ChEBI" id="CHEBI:17976"/>
        <dbReference type="ChEBI" id="CHEBI:57540"/>
        <dbReference type="ChEBI" id="CHEBI:57945"/>
        <dbReference type="EC" id="7.1.1.2"/>
    </reaction>
</comment>
<dbReference type="GO" id="GO:0016020">
    <property type="term" value="C:membrane"/>
    <property type="evidence" value="ECO:0007669"/>
    <property type="project" value="UniProtKB-SubCell"/>
</dbReference>
<evidence type="ECO:0000256" key="2">
    <source>
        <dbReference type="ARBA" id="ARBA00010519"/>
    </source>
</evidence>
<evidence type="ECO:0000256" key="4">
    <source>
        <dbReference type="ARBA" id="ARBA00022692"/>
    </source>
</evidence>
<dbReference type="Gene3D" id="1.10.287.3510">
    <property type="match status" value="1"/>
</dbReference>
<protein>
    <recommendedName>
        <fullName evidence="3">NADH-ubiquinone oxidoreductase chain 4L</fullName>
    </recommendedName>
    <alternativeName>
        <fullName evidence="9">NADH dehydrogenase subunit 4L</fullName>
    </alternativeName>
</protein>
<feature type="transmembrane region" description="Helical" evidence="11">
    <location>
        <begin position="57"/>
        <end position="79"/>
    </location>
</feature>
<organism evidence="12">
    <name type="scientific">Trioza anthrisci</name>
    <dbReference type="NCBI Taxonomy" id="2023874"/>
    <lineage>
        <taxon>Eukaryota</taxon>
        <taxon>Metazoa</taxon>
        <taxon>Ecdysozoa</taxon>
        <taxon>Arthropoda</taxon>
        <taxon>Hexapoda</taxon>
        <taxon>Insecta</taxon>
        <taxon>Pterygota</taxon>
        <taxon>Neoptera</taxon>
        <taxon>Paraneoptera</taxon>
        <taxon>Hemiptera</taxon>
        <taxon>Sternorrhyncha</taxon>
        <taxon>Psylloidea</taxon>
        <taxon>Triozidae</taxon>
        <taxon>Trioza</taxon>
    </lineage>
</organism>
<feature type="transmembrane region" description="Helical" evidence="11">
    <location>
        <begin position="6"/>
        <end position="21"/>
    </location>
</feature>
<comment type="similarity">
    <text evidence="2">Belongs to the complex I subunit 4L family.</text>
</comment>
<accession>A0A344A2T2</accession>
<keyword evidence="8 11" id="KW-0472">Membrane</keyword>
<evidence type="ECO:0000256" key="6">
    <source>
        <dbReference type="ARBA" id="ARBA00022989"/>
    </source>
</evidence>
<dbReference type="Pfam" id="PF00420">
    <property type="entry name" value="Oxidored_q2"/>
    <property type="match status" value="1"/>
</dbReference>
<evidence type="ECO:0000256" key="1">
    <source>
        <dbReference type="ARBA" id="ARBA00004141"/>
    </source>
</evidence>
<evidence type="ECO:0000313" key="12">
    <source>
        <dbReference type="EMBL" id="AWU49073.1"/>
    </source>
</evidence>
<evidence type="ECO:0000256" key="10">
    <source>
        <dbReference type="ARBA" id="ARBA00049551"/>
    </source>
</evidence>
<keyword evidence="12" id="KW-0496">Mitochondrion</keyword>
<name>A0A344A2T2_9HEMI</name>
<keyword evidence="7" id="KW-0520">NAD</keyword>
<evidence type="ECO:0000256" key="7">
    <source>
        <dbReference type="ARBA" id="ARBA00023027"/>
    </source>
</evidence>
<proteinExistence type="inferred from homology"/>
<evidence type="ECO:0000256" key="3">
    <source>
        <dbReference type="ARBA" id="ARBA00016612"/>
    </source>
</evidence>
<feature type="transmembrane region" description="Helical" evidence="11">
    <location>
        <begin position="28"/>
        <end position="51"/>
    </location>
</feature>
<keyword evidence="6 11" id="KW-1133">Transmembrane helix</keyword>
<reference evidence="12" key="1">
    <citation type="submission" date="2018-02" db="EMBL/GenBank/DDBJ databases">
        <title>Resolving the psyllid tree of life: Phylogenomic analysis of the superfamily Psylloidea (Hemiptera).</title>
        <authorList>
            <person name="Percy D.M."/>
            <person name="Sveinsson S."/>
            <person name="Lemmon A.R."/>
            <person name="Lemmon E.M."/>
            <person name="Ouvrard D."/>
            <person name="Burckhardt D."/>
        </authorList>
    </citation>
    <scope>NUCLEOTIDE SEQUENCE</scope>
    <source>
        <strain evidence="12">DP2.idba.212_circ</strain>
    </source>
</reference>
<evidence type="ECO:0000256" key="9">
    <source>
        <dbReference type="ARBA" id="ARBA00031586"/>
    </source>
</evidence>
<dbReference type="AlphaFoldDB" id="A0A344A2T2"/>
<gene>
    <name evidence="12" type="primary">nad4l</name>
</gene>
<evidence type="ECO:0000256" key="8">
    <source>
        <dbReference type="ARBA" id="ARBA00023136"/>
    </source>
</evidence>